<dbReference type="PRINTS" id="PR00326">
    <property type="entry name" value="GTP1OBG"/>
</dbReference>
<dbReference type="GO" id="GO:0005525">
    <property type="term" value="F:GTP binding"/>
    <property type="evidence" value="ECO:0007669"/>
    <property type="project" value="UniProtKB-KW"/>
</dbReference>
<dbReference type="Pfam" id="PF01926">
    <property type="entry name" value="MMR_HSR1"/>
    <property type="match status" value="1"/>
</dbReference>
<dbReference type="InterPro" id="IPR042108">
    <property type="entry name" value="GTPase_HflX_N_sf"/>
</dbReference>
<evidence type="ECO:0000256" key="5">
    <source>
        <dbReference type="SAM" id="Coils"/>
    </source>
</evidence>
<dbReference type="Gene3D" id="3.40.50.11060">
    <property type="entry name" value="GTPase HflX, N-terminal domain"/>
    <property type="match status" value="1"/>
</dbReference>
<dbReference type="Gene3D" id="6.10.250.2860">
    <property type="match status" value="1"/>
</dbReference>
<evidence type="ECO:0000256" key="2">
    <source>
        <dbReference type="ARBA" id="ARBA00022741"/>
    </source>
</evidence>
<evidence type="ECO:0000256" key="3">
    <source>
        <dbReference type="ARBA" id="ARBA00022842"/>
    </source>
</evidence>
<comment type="caution">
    <text evidence="9">The sequence shown here is derived from an EMBL/GenBank/DDBJ whole genome shotgun (WGS) entry which is preliminary data.</text>
</comment>
<keyword evidence="2" id="KW-0547">Nucleotide-binding</keyword>
<evidence type="ECO:0000313" key="10">
    <source>
        <dbReference type="Proteomes" id="UP000019335"/>
    </source>
</evidence>
<sequence>MWTLCGKCRMIKLPASLLPSTFMFAAASIEPAQLWSWQRATKPILGDNFHRNYSIRPQKVPSAPVPNCIVLHITPPRSTLEDRLQEEDFLDEACALAQTLGYAVPVREILRLRAIHPKTFIGKGKVVELRGLLRATDAILFINTPRLTALQQRNLKELCQTEGVKDRISVILDIFGQRARTMEAKLQVELAQCKYALSHLVRGASAGYEQQRGASGTGFMAGGGEKALELRRRQLREQSKVLQHKLKTVEKRRMEQRKHRRQPTVSLLGYTNVGKSSLLNALTHSHAVSVEDRPFETLDTTTRALFLPSVGASALLTDTVGFIRQLPLELVAAFRATLEEAVSADLLLHVRDASTLGTPLFAEQYASVDKILRDVGTPEHLKHSVVEVWNKVDLLTNKQRDQMARVLAGAKREASSPDVVLVSAQTKEGMRELVRMIGDRLVEGGFLQPAETRGADKKSSCEKDGKKHMCYSDEEGKQEVLSSRTENMSNKKAVNEVDV</sequence>
<evidence type="ECO:0000256" key="7">
    <source>
        <dbReference type="SAM" id="SignalP"/>
    </source>
</evidence>
<dbReference type="GO" id="GO:0046872">
    <property type="term" value="F:metal ion binding"/>
    <property type="evidence" value="ECO:0007669"/>
    <property type="project" value="UniProtKB-KW"/>
</dbReference>
<feature type="chain" id="PRO_5004900804" evidence="7">
    <location>
        <begin position="28"/>
        <end position="499"/>
    </location>
</feature>
<organism evidence="9 10">
    <name type="scientific">Nannochloropsis gaditana</name>
    <dbReference type="NCBI Taxonomy" id="72520"/>
    <lineage>
        <taxon>Eukaryota</taxon>
        <taxon>Sar</taxon>
        <taxon>Stramenopiles</taxon>
        <taxon>Ochrophyta</taxon>
        <taxon>Eustigmatophyceae</taxon>
        <taxon>Eustigmatales</taxon>
        <taxon>Monodopsidaceae</taxon>
        <taxon>Nannochloropsis</taxon>
    </lineage>
</organism>
<dbReference type="NCBIfam" id="TIGR03156">
    <property type="entry name" value="GTP_HflX"/>
    <property type="match status" value="1"/>
</dbReference>
<gene>
    <name evidence="9" type="ORF">Naga_100005g135</name>
</gene>
<evidence type="ECO:0000256" key="1">
    <source>
        <dbReference type="ARBA" id="ARBA00022723"/>
    </source>
</evidence>
<reference evidence="9 10" key="1">
    <citation type="journal article" date="2014" name="Mol. Plant">
        <title>Chromosome Scale Genome Assembly and Transcriptome Profiling of Nannochloropsis gaditana in Nitrogen Depletion.</title>
        <authorList>
            <person name="Corteggiani Carpinelli E."/>
            <person name="Telatin A."/>
            <person name="Vitulo N."/>
            <person name="Forcato C."/>
            <person name="D'Angelo M."/>
            <person name="Schiavon R."/>
            <person name="Vezzi A."/>
            <person name="Giacometti G.M."/>
            <person name="Morosinotto T."/>
            <person name="Valle G."/>
        </authorList>
    </citation>
    <scope>NUCLEOTIDE SEQUENCE [LARGE SCALE GENOMIC DNA]</scope>
    <source>
        <strain evidence="9 10">B-31</strain>
    </source>
</reference>
<feature type="signal peptide" evidence="7">
    <location>
        <begin position="1"/>
        <end position="27"/>
    </location>
</feature>
<keyword evidence="1" id="KW-0479">Metal-binding</keyword>
<dbReference type="InterPro" id="IPR027417">
    <property type="entry name" value="P-loop_NTPase"/>
</dbReference>
<evidence type="ECO:0000256" key="4">
    <source>
        <dbReference type="ARBA" id="ARBA00023134"/>
    </source>
</evidence>
<dbReference type="Proteomes" id="UP000019335">
    <property type="component" value="Chromosome 11"/>
</dbReference>
<keyword evidence="5" id="KW-0175">Coiled coil</keyword>
<keyword evidence="4" id="KW-0342">GTP-binding</keyword>
<dbReference type="InterPro" id="IPR006073">
    <property type="entry name" value="GTP-bd"/>
</dbReference>
<dbReference type="EMBL" id="AZIL01000936">
    <property type="protein sequence ID" value="EWM25385.1"/>
    <property type="molecule type" value="Genomic_DNA"/>
</dbReference>
<feature type="domain" description="Hflx-type G" evidence="8">
    <location>
        <begin position="263"/>
        <end position="445"/>
    </location>
</feature>
<dbReference type="HAMAP" id="MF_00900">
    <property type="entry name" value="GTPase_HflX"/>
    <property type="match status" value="1"/>
</dbReference>
<dbReference type="Gene3D" id="3.40.50.300">
    <property type="entry name" value="P-loop containing nucleotide triphosphate hydrolases"/>
    <property type="match status" value="1"/>
</dbReference>
<dbReference type="AlphaFoldDB" id="W7TED9"/>
<keyword evidence="10" id="KW-1185">Reference proteome</keyword>
<name>W7TED9_9STRA</name>
<dbReference type="PANTHER" id="PTHR10229">
    <property type="entry name" value="GTP-BINDING PROTEIN HFLX"/>
    <property type="match status" value="1"/>
</dbReference>
<keyword evidence="7" id="KW-0732">Signal</keyword>
<evidence type="ECO:0000256" key="6">
    <source>
        <dbReference type="SAM" id="MobiDB-lite"/>
    </source>
</evidence>
<dbReference type="InterPro" id="IPR030394">
    <property type="entry name" value="G_HFLX_dom"/>
</dbReference>
<feature type="compositionally biased region" description="Polar residues" evidence="6">
    <location>
        <begin position="480"/>
        <end position="492"/>
    </location>
</feature>
<accession>W7TED9</accession>
<dbReference type="InterPro" id="IPR032305">
    <property type="entry name" value="GTP-bd_M"/>
</dbReference>
<dbReference type="Pfam" id="PF13167">
    <property type="entry name" value="GTP-bdg_N"/>
    <property type="match status" value="1"/>
</dbReference>
<protein>
    <submittedName>
        <fullName evidence="9">Gtp-binding protein</fullName>
    </submittedName>
</protein>
<feature type="compositionally biased region" description="Basic and acidic residues" evidence="6">
    <location>
        <begin position="453"/>
        <end position="478"/>
    </location>
</feature>
<dbReference type="InterPro" id="IPR016496">
    <property type="entry name" value="GTPase_HflX"/>
</dbReference>
<dbReference type="CDD" id="cd01878">
    <property type="entry name" value="HflX"/>
    <property type="match status" value="1"/>
</dbReference>
<evidence type="ECO:0000313" key="9">
    <source>
        <dbReference type="EMBL" id="EWM25385.1"/>
    </source>
</evidence>
<dbReference type="GO" id="GO:0043022">
    <property type="term" value="F:ribosome binding"/>
    <property type="evidence" value="ECO:0007669"/>
    <property type="project" value="TreeGrafter"/>
</dbReference>
<dbReference type="SUPFAM" id="SSF52540">
    <property type="entry name" value="P-loop containing nucleoside triphosphate hydrolases"/>
    <property type="match status" value="1"/>
</dbReference>
<evidence type="ECO:0000259" key="8">
    <source>
        <dbReference type="PROSITE" id="PS51705"/>
    </source>
</evidence>
<proteinExistence type="inferred from homology"/>
<dbReference type="PANTHER" id="PTHR10229:SF0">
    <property type="entry name" value="GTP-BINDING PROTEIN 6-RELATED"/>
    <property type="match status" value="1"/>
</dbReference>
<feature type="region of interest" description="Disordered" evidence="6">
    <location>
        <begin position="452"/>
        <end position="499"/>
    </location>
</feature>
<dbReference type="OrthoDB" id="10268034at2759"/>
<dbReference type="InterPro" id="IPR025121">
    <property type="entry name" value="GTPase_HflX_N"/>
</dbReference>
<dbReference type="Pfam" id="PF16360">
    <property type="entry name" value="GTP-bdg_M"/>
    <property type="match status" value="1"/>
</dbReference>
<dbReference type="PROSITE" id="PS51705">
    <property type="entry name" value="G_HFLX"/>
    <property type="match status" value="1"/>
</dbReference>
<dbReference type="GO" id="GO:0005737">
    <property type="term" value="C:cytoplasm"/>
    <property type="evidence" value="ECO:0007669"/>
    <property type="project" value="TreeGrafter"/>
</dbReference>
<keyword evidence="3" id="KW-0460">Magnesium</keyword>
<feature type="coiled-coil region" evidence="5">
    <location>
        <begin position="225"/>
        <end position="252"/>
    </location>
</feature>